<dbReference type="AlphaFoldDB" id="A0A444BAP1"/>
<dbReference type="RefSeq" id="WP_040880918.1">
    <property type="nucleotide sequence ID" value="NZ_ALWX01000022.1"/>
</dbReference>
<dbReference type="EMBL" id="PIPF01000001">
    <property type="protein sequence ID" value="RWU85521.1"/>
    <property type="molecule type" value="Genomic_DNA"/>
</dbReference>
<name>A0A444BAP1_9MICO</name>
<dbReference type="PANTHER" id="PTHR21661:SF35">
    <property type="entry name" value="EPOXIDE HYDROLASE"/>
    <property type="match status" value="1"/>
</dbReference>
<dbReference type="Proteomes" id="UP000288711">
    <property type="component" value="Unassembled WGS sequence"/>
</dbReference>
<dbReference type="SUPFAM" id="SSF53474">
    <property type="entry name" value="alpha/beta-Hydrolases"/>
    <property type="match status" value="1"/>
</dbReference>
<gene>
    <name evidence="4" type="ORF">CWN80_00570</name>
</gene>
<accession>A0A444BAP1</accession>
<dbReference type="GO" id="GO:0004301">
    <property type="term" value="F:epoxide hydrolase activity"/>
    <property type="evidence" value="ECO:0007669"/>
    <property type="project" value="TreeGrafter"/>
</dbReference>
<dbReference type="PANTHER" id="PTHR21661">
    <property type="entry name" value="EPOXIDE HYDROLASE 1-RELATED"/>
    <property type="match status" value="1"/>
</dbReference>
<organism evidence="4 5">
    <name type="scientific">Janibacter hoylei PVAS-1</name>
    <dbReference type="NCBI Taxonomy" id="1210046"/>
    <lineage>
        <taxon>Bacteria</taxon>
        <taxon>Bacillati</taxon>
        <taxon>Actinomycetota</taxon>
        <taxon>Actinomycetes</taxon>
        <taxon>Micrococcales</taxon>
        <taxon>Intrasporangiaceae</taxon>
        <taxon>Janibacter</taxon>
    </lineage>
</organism>
<feature type="region of interest" description="Disordered" evidence="3">
    <location>
        <begin position="136"/>
        <end position="166"/>
    </location>
</feature>
<proteinExistence type="inferred from homology"/>
<protein>
    <submittedName>
        <fullName evidence="4">Uncharacterized protein</fullName>
    </submittedName>
</protein>
<evidence type="ECO:0000256" key="3">
    <source>
        <dbReference type="SAM" id="MobiDB-lite"/>
    </source>
</evidence>
<dbReference type="OrthoDB" id="27092at2"/>
<evidence type="ECO:0000256" key="1">
    <source>
        <dbReference type="ARBA" id="ARBA00010088"/>
    </source>
</evidence>
<sequence>MLEDSPAGQLAWIVDKVVEWTHDEAPLEEPHLRARHLAGVLLFWLTRTAASAADVVYAQYGSLFADPTAFAPSGVPTGVLVAAEDISIRRCAEQSNAIVRWTDLDHGGHVAALEQPDDLVADLRGLVDWVRLSAPRRRGTGSTPSARPERSSWVPRAPRCAGRRRP</sequence>
<keyword evidence="5" id="KW-1185">Reference proteome</keyword>
<dbReference type="InterPro" id="IPR029058">
    <property type="entry name" value="AB_hydrolase_fold"/>
</dbReference>
<comment type="caution">
    <text evidence="4">The sequence shown here is derived from an EMBL/GenBank/DDBJ whole genome shotgun (WGS) entry which is preliminary data.</text>
</comment>
<reference evidence="4 5" key="1">
    <citation type="journal article" date="2009" name="Int. J. Syst. Evol. Microbiol.">
        <title>Janibacter hoylei sp. nov., Bacillus isronensis sp. nov. and Bacillus aryabhattai sp. nov., isolated from cryotubes used for collecting air from the upper atmosphere.</title>
        <authorList>
            <person name="Shivaji S."/>
            <person name="Chaturvedi P."/>
            <person name="Begum Z."/>
            <person name="Pindi P.K."/>
            <person name="Manorama R."/>
            <person name="Padmanaban D.A."/>
            <person name="Shouche Y.S."/>
            <person name="Pawar S."/>
            <person name="Vaishampayan P."/>
            <person name="Dutt C.B."/>
            <person name="Datta G.N."/>
            <person name="Manchanda R.K."/>
            <person name="Rao U.R."/>
            <person name="Bhargava P.M."/>
            <person name="Narlikar J.V."/>
        </authorList>
    </citation>
    <scope>NUCLEOTIDE SEQUENCE [LARGE SCALE GENOMIC DNA]</scope>
    <source>
        <strain evidence="4 5">PVAS-1</strain>
    </source>
</reference>
<comment type="similarity">
    <text evidence="1">Belongs to the peptidase S33 family.</text>
</comment>
<evidence type="ECO:0000313" key="4">
    <source>
        <dbReference type="EMBL" id="RWU85521.1"/>
    </source>
</evidence>
<dbReference type="Gene3D" id="3.40.50.1820">
    <property type="entry name" value="alpha/beta hydrolase"/>
    <property type="match status" value="1"/>
</dbReference>
<keyword evidence="2" id="KW-0378">Hydrolase</keyword>
<dbReference type="GO" id="GO:0097176">
    <property type="term" value="P:epoxide metabolic process"/>
    <property type="evidence" value="ECO:0007669"/>
    <property type="project" value="TreeGrafter"/>
</dbReference>
<evidence type="ECO:0000313" key="5">
    <source>
        <dbReference type="Proteomes" id="UP000288711"/>
    </source>
</evidence>
<evidence type="ECO:0000256" key="2">
    <source>
        <dbReference type="ARBA" id="ARBA00022801"/>
    </source>
</evidence>